<feature type="compositionally biased region" description="Basic and acidic residues" evidence="1">
    <location>
        <begin position="1"/>
        <end position="28"/>
    </location>
</feature>
<accession>A0A511AEM1</accession>
<reference evidence="2 3" key="1">
    <citation type="submission" date="2019-07" db="EMBL/GenBank/DDBJ databases">
        <title>Whole genome shotgun sequence of Microbacterium aerolatum NBRC 103071.</title>
        <authorList>
            <person name="Hosoyama A."/>
            <person name="Uohara A."/>
            <person name="Ohji S."/>
            <person name="Ichikawa N."/>
        </authorList>
    </citation>
    <scope>NUCLEOTIDE SEQUENCE [LARGE SCALE GENOMIC DNA]</scope>
    <source>
        <strain evidence="2 3">NBRC 103071</strain>
    </source>
</reference>
<feature type="compositionally biased region" description="Basic and acidic residues" evidence="1">
    <location>
        <begin position="39"/>
        <end position="49"/>
    </location>
</feature>
<name>A0A511AEM1_9MICO</name>
<protein>
    <submittedName>
        <fullName evidence="2">Uncharacterized protein</fullName>
    </submittedName>
</protein>
<dbReference type="Proteomes" id="UP000321225">
    <property type="component" value="Unassembled WGS sequence"/>
</dbReference>
<evidence type="ECO:0000313" key="2">
    <source>
        <dbReference type="EMBL" id="GEK86608.1"/>
    </source>
</evidence>
<evidence type="ECO:0000256" key="1">
    <source>
        <dbReference type="SAM" id="MobiDB-lite"/>
    </source>
</evidence>
<sequence>MPEPSVRDERIDPGDVLRGRLMRRDLQRGEVPIPALGKPRAERTRDSRFRKPAVTARDR</sequence>
<organism evidence="2 3">
    <name type="scientific">Microbacterium aerolatum</name>
    <dbReference type="NCBI Taxonomy" id="153731"/>
    <lineage>
        <taxon>Bacteria</taxon>
        <taxon>Bacillati</taxon>
        <taxon>Actinomycetota</taxon>
        <taxon>Actinomycetes</taxon>
        <taxon>Micrococcales</taxon>
        <taxon>Microbacteriaceae</taxon>
        <taxon>Microbacterium</taxon>
    </lineage>
</organism>
<comment type="caution">
    <text evidence="2">The sequence shown here is derived from an EMBL/GenBank/DDBJ whole genome shotgun (WGS) entry which is preliminary data.</text>
</comment>
<dbReference type="AlphaFoldDB" id="A0A511AEM1"/>
<evidence type="ECO:0000313" key="3">
    <source>
        <dbReference type="Proteomes" id="UP000321225"/>
    </source>
</evidence>
<proteinExistence type="predicted"/>
<keyword evidence="3" id="KW-1185">Reference proteome</keyword>
<gene>
    <name evidence="2" type="ORF">MAE01_17840</name>
</gene>
<dbReference type="EMBL" id="BJUW01000007">
    <property type="protein sequence ID" value="GEK86608.1"/>
    <property type="molecule type" value="Genomic_DNA"/>
</dbReference>
<feature type="region of interest" description="Disordered" evidence="1">
    <location>
        <begin position="1"/>
        <end position="59"/>
    </location>
</feature>